<accession>A0A5J9SDN3</accession>
<dbReference type="InterPro" id="IPR001623">
    <property type="entry name" value="DnaJ_domain"/>
</dbReference>
<dbReference type="Gramene" id="TVU03093">
    <property type="protein sequence ID" value="TVU03093"/>
    <property type="gene ID" value="EJB05_51377"/>
</dbReference>
<dbReference type="SUPFAM" id="SSF46565">
    <property type="entry name" value="Chaperone J-domain"/>
    <property type="match status" value="1"/>
</dbReference>
<dbReference type="PRINTS" id="PR00625">
    <property type="entry name" value="JDOMAIN"/>
</dbReference>
<dbReference type="PROSITE" id="PS50076">
    <property type="entry name" value="DNAJ_2"/>
    <property type="match status" value="1"/>
</dbReference>
<dbReference type="OrthoDB" id="10250354at2759"/>
<evidence type="ECO:0000256" key="1">
    <source>
        <dbReference type="SAM" id="MobiDB-lite"/>
    </source>
</evidence>
<dbReference type="Gramene" id="TVT97261">
    <property type="protein sequence ID" value="TVT97261"/>
    <property type="gene ID" value="EJB05_57499"/>
</dbReference>
<evidence type="ECO:0000313" key="3">
    <source>
        <dbReference type="EMBL" id="TVT97261.1"/>
    </source>
</evidence>
<feature type="compositionally biased region" description="Low complexity" evidence="1">
    <location>
        <begin position="143"/>
        <end position="153"/>
    </location>
</feature>
<dbReference type="Gene3D" id="1.10.287.110">
    <property type="entry name" value="DnaJ domain"/>
    <property type="match status" value="1"/>
</dbReference>
<dbReference type="GO" id="GO:0005783">
    <property type="term" value="C:endoplasmic reticulum"/>
    <property type="evidence" value="ECO:0007669"/>
    <property type="project" value="UniProtKB-ARBA"/>
</dbReference>
<keyword evidence="5" id="KW-1185">Reference proteome</keyword>
<organism evidence="3 5">
    <name type="scientific">Eragrostis curvula</name>
    <name type="common">weeping love grass</name>
    <dbReference type="NCBI Taxonomy" id="38414"/>
    <lineage>
        <taxon>Eukaryota</taxon>
        <taxon>Viridiplantae</taxon>
        <taxon>Streptophyta</taxon>
        <taxon>Embryophyta</taxon>
        <taxon>Tracheophyta</taxon>
        <taxon>Spermatophyta</taxon>
        <taxon>Magnoliopsida</taxon>
        <taxon>Liliopsida</taxon>
        <taxon>Poales</taxon>
        <taxon>Poaceae</taxon>
        <taxon>PACMAD clade</taxon>
        <taxon>Chloridoideae</taxon>
        <taxon>Eragrostideae</taxon>
        <taxon>Eragrostidinae</taxon>
        <taxon>Eragrostis</taxon>
    </lineage>
</organism>
<protein>
    <recommendedName>
        <fullName evidence="2">J domain-containing protein</fullName>
    </recommendedName>
</protein>
<reference evidence="3 5" key="1">
    <citation type="journal article" date="2019" name="Sci. Rep.">
        <title>A high-quality genome of Eragrostis curvula grass provides insights into Poaceae evolution and supports new strategies to enhance forage quality.</title>
        <authorList>
            <person name="Carballo J."/>
            <person name="Santos B.A.C.M."/>
            <person name="Zappacosta D."/>
            <person name="Garbus I."/>
            <person name="Selva J.P."/>
            <person name="Gallo C.A."/>
            <person name="Diaz A."/>
            <person name="Albertini E."/>
            <person name="Caccamo M."/>
            <person name="Echenique V."/>
        </authorList>
    </citation>
    <scope>NUCLEOTIDE SEQUENCE [LARGE SCALE GENOMIC DNA]</scope>
    <source>
        <strain evidence="5">cv. Victoria</strain>
        <tissue evidence="3">Leaf</tissue>
    </source>
</reference>
<dbReference type="InterPro" id="IPR036869">
    <property type="entry name" value="J_dom_sf"/>
</dbReference>
<dbReference type="Pfam" id="PF00226">
    <property type="entry name" value="DnaJ"/>
    <property type="match status" value="1"/>
</dbReference>
<feature type="non-terminal residue" evidence="3">
    <location>
        <position position="1"/>
    </location>
</feature>
<dbReference type="InterPro" id="IPR056988">
    <property type="entry name" value="Zn_ribbon_pln"/>
</dbReference>
<dbReference type="Pfam" id="PF23551">
    <property type="entry name" value="Zn_ribbon_20"/>
    <property type="match status" value="1"/>
</dbReference>
<dbReference type="EMBL" id="RWGY01001048">
    <property type="protein sequence ID" value="TVT97261.1"/>
    <property type="molecule type" value="Genomic_DNA"/>
</dbReference>
<evidence type="ECO:0000313" key="5">
    <source>
        <dbReference type="Proteomes" id="UP000324897"/>
    </source>
</evidence>
<dbReference type="CDD" id="cd06257">
    <property type="entry name" value="DnaJ"/>
    <property type="match status" value="1"/>
</dbReference>
<name>A0A5J9SDN3_9POAL</name>
<dbReference type="AlphaFoldDB" id="A0A5J9SDN3"/>
<sequence>MECNKDEAARAKEIAEKKYAAGDLQGAMRLALKAQRLFPGLEGAAQMVATMKIYLASEVKVNGQKDWYSILSVESTADDRVLKKEYRKLILQLHPDKNKSVGAQGAFQMISDAYEVLSDKTKGAVYNQKRNIIRAPHQSTPQSSKASAAPAAANGFSNCPTDSAAASKVKARPRTGLATHTMRQRTSQPTSVPPPQPVQAPAPAPTHRPDPPRARPPTFWTSCNRCKKNYEYLRIYLNHPIRCPSCLEPLLAKE</sequence>
<feature type="compositionally biased region" description="Pro residues" evidence="1">
    <location>
        <begin position="191"/>
        <end position="206"/>
    </location>
</feature>
<evidence type="ECO:0000313" key="4">
    <source>
        <dbReference type="EMBL" id="TVU03093.1"/>
    </source>
</evidence>
<dbReference type="PANTHER" id="PTHR44137">
    <property type="entry name" value="BNAC03G44070D PROTEIN"/>
    <property type="match status" value="1"/>
</dbReference>
<feature type="domain" description="J" evidence="2">
    <location>
        <begin position="66"/>
        <end position="130"/>
    </location>
</feature>
<feature type="region of interest" description="Disordered" evidence="1">
    <location>
        <begin position="131"/>
        <end position="217"/>
    </location>
</feature>
<dbReference type="SMART" id="SM00271">
    <property type="entry name" value="DnaJ"/>
    <property type="match status" value="1"/>
</dbReference>
<proteinExistence type="predicted"/>
<dbReference type="EMBL" id="RWGY01000229">
    <property type="protein sequence ID" value="TVU03093.1"/>
    <property type="molecule type" value="Genomic_DNA"/>
</dbReference>
<dbReference type="Proteomes" id="UP000324897">
    <property type="component" value="Unassembled WGS sequence"/>
</dbReference>
<dbReference type="PANTHER" id="PTHR44137:SF32">
    <property type="entry name" value="DNAJ HEAT SHOCK AMINO-TERMINAL DOMAIN PROTEIN"/>
    <property type="match status" value="1"/>
</dbReference>
<comment type="caution">
    <text evidence="3">The sequence shown here is derived from an EMBL/GenBank/DDBJ whole genome shotgun (WGS) entry which is preliminary data.</text>
</comment>
<evidence type="ECO:0000259" key="2">
    <source>
        <dbReference type="PROSITE" id="PS50076"/>
    </source>
</evidence>
<gene>
    <name evidence="4" type="ORF">EJB05_51377</name>
    <name evidence="3" type="ORF">EJB05_57499</name>
</gene>